<keyword evidence="2" id="KW-1185">Reference proteome</keyword>
<accession>A0ABV0RZT7</accession>
<comment type="caution">
    <text evidence="1">The sequence shown here is derived from an EMBL/GenBank/DDBJ whole genome shotgun (WGS) entry which is preliminary data.</text>
</comment>
<protein>
    <submittedName>
        <fullName evidence="1">Uncharacterized protein</fullName>
    </submittedName>
</protein>
<reference evidence="1 2" key="1">
    <citation type="submission" date="2021-06" db="EMBL/GenBank/DDBJ databases">
        <authorList>
            <person name="Palmer J.M."/>
        </authorList>
    </citation>
    <scope>NUCLEOTIDE SEQUENCE [LARGE SCALE GENOMIC DNA]</scope>
    <source>
        <strain evidence="1 2">XC_2019</strain>
        <tissue evidence="1">Muscle</tissue>
    </source>
</reference>
<dbReference type="EMBL" id="JAHRIN010062199">
    <property type="protein sequence ID" value="MEQ2213515.1"/>
    <property type="molecule type" value="Genomic_DNA"/>
</dbReference>
<organism evidence="1 2">
    <name type="scientific">Xenoophorus captivus</name>
    <dbReference type="NCBI Taxonomy" id="1517983"/>
    <lineage>
        <taxon>Eukaryota</taxon>
        <taxon>Metazoa</taxon>
        <taxon>Chordata</taxon>
        <taxon>Craniata</taxon>
        <taxon>Vertebrata</taxon>
        <taxon>Euteleostomi</taxon>
        <taxon>Actinopterygii</taxon>
        <taxon>Neopterygii</taxon>
        <taxon>Teleostei</taxon>
        <taxon>Neoteleostei</taxon>
        <taxon>Acanthomorphata</taxon>
        <taxon>Ovalentaria</taxon>
        <taxon>Atherinomorphae</taxon>
        <taxon>Cyprinodontiformes</taxon>
        <taxon>Goodeidae</taxon>
        <taxon>Xenoophorus</taxon>
    </lineage>
</organism>
<dbReference type="Proteomes" id="UP001434883">
    <property type="component" value="Unassembled WGS sequence"/>
</dbReference>
<proteinExistence type="predicted"/>
<gene>
    <name evidence="1" type="ORF">XENOCAPTIV_016300</name>
</gene>
<name>A0ABV0RZT7_9TELE</name>
<sequence>MSRGRAESGSSSCVFCMKDIYEISDASSTSFLNLCRRCFESYAIRDADVDLLFRIA</sequence>
<feature type="non-terminal residue" evidence="1">
    <location>
        <position position="56"/>
    </location>
</feature>
<evidence type="ECO:0000313" key="1">
    <source>
        <dbReference type="EMBL" id="MEQ2213515.1"/>
    </source>
</evidence>
<evidence type="ECO:0000313" key="2">
    <source>
        <dbReference type="Proteomes" id="UP001434883"/>
    </source>
</evidence>